<organism evidence="2 3">
    <name type="scientific">Linum tenue</name>
    <dbReference type="NCBI Taxonomy" id="586396"/>
    <lineage>
        <taxon>Eukaryota</taxon>
        <taxon>Viridiplantae</taxon>
        <taxon>Streptophyta</taxon>
        <taxon>Embryophyta</taxon>
        <taxon>Tracheophyta</taxon>
        <taxon>Spermatophyta</taxon>
        <taxon>Magnoliopsida</taxon>
        <taxon>eudicotyledons</taxon>
        <taxon>Gunneridae</taxon>
        <taxon>Pentapetalae</taxon>
        <taxon>rosids</taxon>
        <taxon>fabids</taxon>
        <taxon>Malpighiales</taxon>
        <taxon>Linaceae</taxon>
        <taxon>Linum</taxon>
    </lineage>
</organism>
<name>A0AAV0MXS6_9ROSI</name>
<gene>
    <name evidence="2" type="ORF">LITE_LOCUS30679</name>
</gene>
<evidence type="ECO:0000313" key="3">
    <source>
        <dbReference type="Proteomes" id="UP001154282"/>
    </source>
</evidence>
<dbReference type="Proteomes" id="UP001154282">
    <property type="component" value="Unassembled WGS sequence"/>
</dbReference>
<evidence type="ECO:0000313" key="2">
    <source>
        <dbReference type="EMBL" id="CAI0450872.1"/>
    </source>
</evidence>
<comment type="caution">
    <text evidence="2">The sequence shown here is derived from an EMBL/GenBank/DDBJ whole genome shotgun (WGS) entry which is preliminary data.</text>
</comment>
<feature type="region of interest" description="Disordered" evidence="1">
    <location>
        <begin position="1"/>
        <end position="55"/>
    </location>
</feature>
<protein>
    <submittedName>
        <fullName evidence="2">Uncharacterized protein</fullName>
    </submittedName>
</protein>
<feature type="compositionally biased region" description="Basic and acidic residues" evidence="1">
    <location>
        <begin position="41"/>
        <end position="50"/>
    </location>
</feature>
<keyword evidence="3" id="KW-1185">Reference proteome</keyword>
<sequence>MRDEEQPVPVQGGGTDGGVSGVRGGGGGGVAAGGVRLHIQAPEREEDHGPSGHRRLPFRHQCHPHLIWMSDFINHICNSSSNYECDRLRAVLNLVSVVAFV</sequence>
<dbReference type="EMBL" id="CAMGYJ010000007">
    <property type="protein sequence ID" value="CAI0450872.1"/>
    <property type="molecule type" value="Genomic_DNA"/>
</dbReference>
<dbReference type="AlphaFoldDB" id="A0AAV0MXS6"/>
<reference evidence="2" key="1">
    <citation type="submission" date="2022-08" db="EMBL/GenBank/DDBJ databases">
        <authorList>
            <person name="Gutierrez-Valencia J."/>
        </authorList>
    </citation>
    <scope>NUCLEOTIDE SEQUENCE</scope>
</reference>
<accession>A0AAV0MXS6</accession>
<feature type="compositionally biased region" description="Gly residues" evidence="1">
    <location>
        <begin position="11"/>
        <end position="32"/>
    </location>
</feature>
<evidence type="ECO:0000256" key="1">
    <source>
        <dbReference type="SAM" id="MobiDB-lite"/>
    </source>
</evidence>
<proteinExistence type="predicted"/>